<gene>
    <name evidence="2" type="ORF">P154DRAFT_121491</name>
</gene>
<organism evidence="2 3">
    <name type="scientific">Amniculicola lignicola CBS 123094</name>
    <dbReference type="NCBI Taxonomy" id="1392246"/>
    <lineage>
        <taxon>Eukaryota</taxon>
        <taxon>Fungi</taxon>
        <taxon>Dikarya</taxon>
        <taxon>Ascomycota</taxon>
        <taxon>Pezizomycotina</taxon>
        <taxon>Dothideomycetes</taxon>
        <taxon>Pleosporomycetidae</taxon>
        <taxon>Pleosporales</taxon>
        <taxon>Amniculicolaceae</taxon>
        <taxon>Amniculicola</taxon>
    </lineage>
</organism>
<accession>A0A6A5X3U2</accession>
<dbReference type="EMBL" id="ML977557">
    <property type="protein sequence ID" value="KAF2007589.1"/>
    <property type="molecule type" value="Genomic_DNA"/>
</dbReference>
<evidence type="ECO:0000313" key="2">
    <source>
        <dbReference type="EMBL" id="KAF2007589.1"/>
    </source>
</evidence>
<feature type="compositionally biased region" description="Polar residues" evidence="1">
    <location>
        <begin position="312"/>
        <end position="324"/>
    </location>
</feature>
<protein>
    <submittedName>
        <fullName evidence="2">Uncharacterized protein</fullName>
    </submittedName>
</protein>
<evidence type="ECO:0000256" key="1">
    <source>
        <dbReference type="SAM" id="MobiDB-lite"/>
    </source>
</evidence>
<feature type="region of interest" description="Disordered" evidence="1">
    <location>
        <begin position="299"/>
        <end position="328"/>
    </location>
</feature>
<dbReference type="OrthoDB" id="3798984at2759"/>
<keyword evidence="3" id="KW-1185">Reference proteome</keyword>
<name>A0A6A5X3U2_9PLEO</name>
<proteinExistence type="predicted"/>
<dbReference type="Proteomes" id="UP000799779">
    <property type="component" value="Unassembled WGS sequence"/>
</dbReference>
<feature type="compositionally biased region" description="Basic and acidic residues" evidence="1">
    <location>
        <begin position="301"/>
        <end position="311"/>
    </location>
</feature>
<dbReference type="AlphaFoldDB" id="A0A6A5X3U2"/>
<evidence type="ECO:0000313" key="3">
    <source>
        <dbReference type="Proteomes" id="UP000799779"/>
    </source>
</evidence>
<sequence length="432" mass="48973">MRLNYDKVGDGPTPRFLSRSFQVSHVVRSLVTFGPSWICNRAAMNGAQHRIVIGSEQPGILVTPENFRGASGLIHDLISASIDNRQPETPIQAPRYLNHETVRRLVVWIDRGVPYQQYLTYHDLVQLSSAIWFFRCDPERFRRVFSSNHRQDQIGPQELYKEAAGWTFINLIFGWESDFSTASRELIANFTSGIPGMGISYFPSPLTSSVRTSRLNLVISTFRFIKNSVIENLTFHAPTFNRLAQQLQESGIDVTLREEDYTKAYSLQPIENGESPVCHCPKKMLDLFEDILIDRPVPGRPIEELSGRKPNENSSTSGSASARDTASAAGTGISADLTETAEMLSTRDNLGINEGSLRGFMWAKVRYRKTKKAERKSVQLWSNQHILQFDEIASGLRGRIISHRQEHFHGLDLSHYQNLRRQRLLLPVGQTQ</sequence>
<reference evidence="2" key="1">
    <citation type="journal article" date="2020" name="Stud. Mycol.">
        <title>101 Dothideomycetes genomes: a test case for predicting lifestyles and emergence of pathogens.</title>
        <authorList>
            <person name="Haridas S."/>
            <person name="Albert R."/>
            <person name="Binder M."/>
            <person name="Bloem J."/>
            <person name="Labutti K."/>
            <person name="Salamov A."/>
            <person name="Andreopoulos B."/>
            <person name="Baker S."/>
            <person name="Barry K."/>
            <person name="Bills G."/>
            <person name="Bluhm B."/>
            <person name="Cannon C."/>
            <person name="Castanera R."/>
            <person name="Culley D."/>
            <person name="Daum C."/>
            <person name="Ezra D."/>
            <person name="Gonzalez J."/>
            <person name="Henrissat B."/>
            <person name="Kuo A."/>
            <person name="Liang C."/>
            <person name="Lipzen A."/>
            <person name="Lutzoni F."/>
            <person name="Magnuson J."/>
            <person name="Mondo S."/>
            <person name="Nolan M."/>
            <person name="Ohm R."/>
            <person name="Pangilinan J."/>
            <person name="Park H.-J."/>
            <person name="Ramirez L."/>
            <person name="Alfaro M."/>
            <person name="Sun H."/>
            <person name="Tritt A."/>
            <person name="Yoshinaga Y."/>
            <person name="Zwiers L.-H."/>
            <person name="Turgeon B."/>
            <person name="Goodwin S."/>
            <person name="Spatafora J."/>
            <person name="Crous P."/>
            <person name="Grigoriev I."/>
        </authorList>
    </citation>
    <scope>NUCLEOTIDE SEQUENCE</scope>
    <source>
        <strain evidence="2">CBS 123094</strain>
    </source>
</reference>